<evidence type="ECO:0000259" key="1">
    <source>
        <dbReference type="Pfam" id="PF24924"/>
    </source>
</evidence>
<evidence type="ECO:0000313" key="2">
    <source>
        <dbReference type="EMBL" id="RDY04082.1"/>
    </source>
</evidence>
<evidence type="ECO:0000313" key="3">
    <source>
        <dbReference type="Proteomes" id="UP000257109"/>
    </source>
</evidence>
<protein>
    <recommendedName>
        <fullName evidence="1">DUF7745 domain-containing protein</fullName>
    </recommendedName>
</protein>
<accession>A0A371HN05</accession>
<feature type="domain" description="DUF7745" evidence="1">
    <location>
        <begin position="1"/>
        <end position="282"/>
    </location>
</feature>
<organism evidence="2 3">
    <name type="scientific">Mucuna pruriens</name>
    <name type="common">Velvet bean</name>
    <name type="synonym">Dolichos pruriens</name>
    <dbReference type="NCBI Taxonomy" id="157652"/>
    <lineage>
        <taxon>Eukaryota</taxon>
        <taxon>Viridiplantae</taxon>
        <taxon>Streptophyta</taxon>
        <taxon>Embryophyta</taxon>
        <taxon>Tracheophyta</taxon>
        <taxon>Spermatophyta</taxon>
        <taxon>Magnoliopsida</taxon>
        <taxon>eudicotyledons</taxon>
        <taxon>Gunneridae</taxon>
        <taxon>Pentapetalae</taxon>
        <taxon>rosids</taxon>
        <taxon>fabids</taxon>
        <taxon>Fabales</taxon>
        <taxon>Fabaceae</taxon>
        <taxon>Papilionoideae</taxon>
        <taxon>50 kb inversion clade</taxon>
        <taxon>NPAAA clade</taxon>
        <taxon>indigoferoid/millettioid clade</taxon>
        <taxon>Phaseoleae</taxon>
        <taxon>Mucuna</taxon>
    </lineage>
</organism>
<dbReference type="PANTHER" id="PTHR48154:SF1">
    <property type="entry name" value="PROTEIN, PUTATIVE-RELATED"/>
    <property type="match status" value="1"/>
</dbReference>
<dbReference type="Pfam" id="PF24924">
    <property type="entry name" value="DUF7745"/>
    <property type="match status" value="1"/>
</dbReference>
<gene>
    <name evidence="2" type="ORF">CR513_12249</name>
</gene>
<reference evidence="2" key="1">
    <citation type="submission" date="2018-05" db="EMBL/GenBank/DDBJ databases">
        <title>Draft genome of Mucuna pruriens seed.</title>
        <authorList>
            <person name="Nnadi N.E."/>
            <person name="Vos R."/>
            <person name="Hasami M.H."/>
            <person name="Devisetty U.K."/>
            <person name="Aguiy J.C."/>
        </authorList>
    </citation>
    <scope>NUCLEOTIDE SEQUENCE [LARGE SCALE GENOMIC DNA]</scope>
    <source>
        <strain evidence="2">JCA_2017</strain>
    </source>
</reference>
<dbReference type="EMBL" id="QJKJ01002155">
    <property type="protein sequence ID" value="RDY04082.1"/>
    <property type="molecule type" value="Genomic_DNA"/>
</dbReference>
<name>A0A371HN05_MUCPR</name>
<dbReference type="OrthoDB" id="1430424at2759"/>
<comment type="caution">
    <text evidence="2">The sequence shown here is derived from an EMBL/GenBank/DDBJ whole genome shotgun (WGS) entry which is preliminary data.</text>
</comment>
<sequence length="284" mass="33685">MRCFTFQDFQITPTLEEYEHFLRLPLTKTPPYFYRDITPRGVLESEMIRRKLNRNGMEGLPQMYLEERLRYFLEEDEWSTFLDILGLLVYGNILFPHINDYMDIAIIDAFLTSRDQGENPNIAILANTYCTLNNCYERKGKSMVGYKHLLYLWLIAHMFHSKCKSVCPMEDFKWCLMKAMTNKEWAQHLRHATERTVCWYPKWNEWKDIIYKCGGFPNVPLMGTQGCTNYNPTLVLRQFGYPMILPLIEEAITLFMVYGLGAQNGELFRRIMQAWRNVLKKGCK</sequence>
<proteinExistence type="predicted"/>
<dbReference type="AlphaFoldDB" id="A0A371HN05"/>
<dbReference type="InterPro" id="IPR056647">
    <property type="entry name" value="DUF7745"/>
</dbReference>
<dbReference type="Proteomes" id="UP000257109">
    <property type="component" value="Unassembled WGS sequence"/>
</dbReference>
<feature type="non-terminal residue" evidence="2">
    <location>
        <position position="1"/>
    </location>
</feature>
<keyword evidence="3" id="KW-1185">Reference proteome</keyword>
<dbReference type="PANTHER" id="PTHR48154">
    <property type="entry name" value="PROTEIN, PUTATIVE-RELATED"/>
    <property type="match status" value="1"/>
</dbReference>